<evidence type="ECO:0008006" key="3">
    <source>
        <dbReference type="Google" id="ProtNLM"/>
    </source>
</evidence>
<accession>A0A4V1RXT0</accession>
<comment type="caution">
    <text evidence="1">The sequence shown here is derived from an EMBL/GenBank/DDBJ whole genome shotgun (WGS) entry which is preliminary data.</text>
</comment>
<organism evidence="1 2">
    <name type="scientific">Fusarium oxysporum f. sp. narcissi</name>
    <dbReference type="NCBI Taxonomy" id="451672"/>
    <lineage>
        <taxon>Eukaryota</taxon>
        <taxon>Fungi</taxon>
        <taxon>Dikarya</taxon>
        <taxon>Ascomycota</taxon>
        <taxon>Pezizomycotina</taxon>
        <taxon>Sordariomycetes</taxon>
        <taxon>Hypocreomycetidae</taxon>
        <taxon>Hypocreales</taxon>
        <taxon>Nectriaceae</taxon>
        <taxon>Fusarium</taxon>
        <taxon>Fusarium oxysporum species complex</taxon>
    </lineage>
</organism>
<evidence type="ECO:0000313" key="2">
    <source>
        <dbReference type="Proteomes" id="UP000290540"/>
    </source>
</evidence>
<dbReference type="AlphaFoldDB" id="A0A4V1RXT0"/>
<dbReference type="Proteomes" id="UP000290540">
    <property type="component" value="Unassembled WGS sequence"/>
</dbReference>
<protein>
    <recommendedName>
        <fullName evidence="3">HTH CENPB-type domain-containing protein</fullName>
    </recommendedName>
</protein>
<evidence type="ECO:0000313" key="1">
    <source>
        <dbReference type="EMBL" id="RYC79176.1"/>
    </source>
</evidence>
<sequence>MDDPLGTWPAWKFGMKQEDVFTKLHDQYNTYTIPIQDAEAFYCDIAEISYEAQSTAEFHHLANHRRQQRLSELNKSLESASLEIIGNPKLIKMPQWEHAVRLFQTNSLDSLVRYFASYLPTDHIWHPSCQDSALAATHDFSTSPLPKRRCKRHKTNEAVGSGRQTLVSSSMELGRLPAKDQLLASDKALESTCPAAFSSFSERAIKHTRPHEHSSYISHRVAVLTSGDGMSTMSDFDTFTRAQYRIKNTLNETVRLDKRLSTKISLKQADLASKHSGGQRMRCVDSQVSAFPETLTSSPPDLSLTVSLQIPVASDGISQVSAGVTVGLKRKRQKGILSRRDTIPNSRKLSDLEGHIIVKYILDLDSRGFPPQLRSVEEMANQPLADRDAPPVRRNWASKFVKWHKGLKAGYCREYDYYKAKCKDPTIICNWFRLVENTIAKYGITLADIYNFDETGFMMGMIASGMVVTGADRYGGRN</sequence>
<name>A0A4V1RXT0_FUSOX</name>
<proteinExistence type="predicted"/>
<gene>
    <name evidence="1" type="ORF">BFJ63_vAg17944</name>
</gene>
<dbReference type="EMBL" id="MQTW01000746">
    <property type="protein sequence ID" value="RYC79176.1"/>
    <property type="molecule type" value="Genomic_DNA"/>
</dbReference>
<reference evidence="1 2" key="1">
    <citation type="submission" date="2016-12" db="EMBL/GenBank/DDBJ databases">
        <title>Draft genome sequence of Fusarium oxysporum causing rot on Narcissus.</title>
        <authorList>
            <person name="Armitage A.D."/>
            <person name="Taylor A."/>
            <person name="Clarkson J.P."/>
            <person name="Harrison R.J."/>
            <person name="Jackson A.C."/>
        </authorList>
    </citation>
    <scope>NUCLEOTIDE SEQUENCE [LARGE SCALE GENOMIC DNA]</scope>
    <source>
        <strain evidence="1 2">N139</strain>
    </source>
</reference>